<evidence type="ECO:0000256" key="4">
    <source>
        <dbReference type="ARBA" id="ARBA00022454"/>
    </source>
</evidence>
<comment type="similarity">
    <text evidence="2">Belongs to the mis12 family.</text>
</comment>
<evidence type="ECO:0000256" key="5">
    <source>
        <dbReference type="ARBA" id="ARBA00022618"/>
    </source>
</evidence>
<protein>
    <recommendedName>
        <fullName evidence="3">Protein MIS12 homolog</fullName>
    </recommendedName>
</protein>
<keyword evidence="13" id="KW-1185">Reference proteome</keyword>
<dbReference type="InterPro" id="IPR008685">
    <property type="entry name" value="Centromere_Mis12"/>
</dbReference>
<evidence type="ECO:0000313" key="13">
    <source>
        <dbReference type="Proteomes" id="UP000008672"/>
    </source>
</evidence>
<dbReference type="PANTHER" id="PTHR14527">
    <property type="entry name" value="PROTEIN MIS12 HOMOLOG"/>
    <property type="match status" value="1"/>
</dbReference>
<evidence type="ECO:0000256" key="8">
    <source>
        <dbReference type="ARBA" id="ARBA00023054"/>
    </source>
</evidence>
<dbReference type="EMBL" id="AFYH01014644">
    <property type="status" value="NOT_ANNOTATED_CDS"/>
    <property type="molecule type" value="Genomic_DNA"/>
</dbReference>
<dbReference type="GO" id="GO:0000070">
    <property type="term" value="P:mitotic sister chromatid segregation"/>
    <property type="evidence" value="ECO:0007669"/>
    <property type="project" value="TreeGrafter"/>
</dbReference>
<dbReference type="RefSeq" id="XP_005988630.1">
    <property type="nucleotide sequence ID" value="XM_005988568.3"/>
</dbReference>
<dbReference type="GeneTree" id="ENSGT00390000018665"/>
<dbReference type="CTD" id="79003"/>
<reference evidence="12" key="3">
    <citation type="submission" date="2025-09" db="UniProtKB">
        <authorList>
            <consortium name="Ensembl"/>
        </authorList>
    </citation>
    <scope>IDENTIFICATION</scope>
</reference>
<evidence type="ECO:0000256" key="7">
    <source>
        <dbReference type="ARBA" id="ARBA00022838"/>
    </source>
</evidence>
<proteinExistence type="inferred from homology"/>
<dbReference type="Bgee" id="ENSLACG00000018211">
    <property type="expression patterns" value="Expressed in chordate pharynx and 5 other cell types or tissues"/>
</dbReference>
<dbReference type="FunCoup" id="H3BFQ6">
    <property type="interactions" value="1995"/>
</dbReference>
<dbReference type="HOGENOM" id="CLU_097032_0_0_1"/>
<evidence type="ECO:0000256" key="11">
    <source>
        <dbReference type="SAM" id="Coils"/>
    </source>
</evidence>
<keyword evidence="8 11" id="KW-0175">Coiled coil</keyword>
<keyword evidence="9" id="KW-0131">Cell cycle</keyword>
<dbReference type="GO" id="GO:0005634">
    <property type="term" value="C:nucleus"/>
    <property type="evidence" value="ECO:0007669"/>
    <property type="project" value="InterPro"/>
</dbReference>
<evidence type="ECO:0000313" key="12">
    <source>
        <dbReference type="Ensembl" id="ENSLACP00000020727.1"/>
    </source>
</evidence>
<comment type="subcellular location">
    <subcellularLocation>
        <location evidence="1">Chromosome</location>
        <location evidence="1">Centromere</location>
        <location evidence="1">Kinetochore</location>
    </subcellularLocation>
</comment>
<dbReference type="OrthoDB" id="1884855at2759"/>
<evidence type="ECO:0000256" key="2">
    <source>
        <dbReference type="ARBA" id="ARBA00008643"/>
    </source>
</evidence>
<evidence type="ECO:0000256" key="3">
    <source>
        <dbReference type="ARBA" id="ARBA00013793"/>
    </source>
</evidence>
<keyword evidence="5" id="KW-0132">Cell division</keyword>
<evidence type="ECO:0000256" key="10">
    <source>
        <dbReference type="ARBA" id="ARBA00023328"/>
    </source>
</evidence>
<evidence type="ECO:0000256" key="9">
    <source>
        <dbReference type="ARBA" id="ARBA00023306"/>
    </source>
</evidence>
<keyword evidence="4" id="KW-0158">Chromosome</keyword>
<dbReference type="GO" id="GO:0051382">
    <property type="term" value="P:kinetochore assembly"/>
    <property type="evidence" value="ECO:0007669"/>
    <property type="project" value="TreeGrafter"/>
</dbReference>
<name>H3BFQ6_LATCH</name>
<dbReference type="PANTHER" id="PTHR14527:SF2">
    <property type="entry name" value="PROTEIN MIS12 HOMOLOG"/>
    <property type="match status" value="1"/>
</dbReference>
<dbReference type="eggNOG" id="ENOG502RXZ1">
    <property type="taxonomic scope" value="Eukaryota"/>
</dbReference>
<keyword evidence="6" id="KW-0498">Mitosis</keyword>
<dbReference type="Pfam" id="PF05859">
    <property type="entry name" value="Mis12"/>
    <property type="match status" value="1"/>
</dbReference>
<dbReference type="GO" id="GO:0051301">
    <property type="term" value="P:cell division"/>
    <property type="evidence" value="ECO:0007669"/>
    <property type="project" value="UniProtKB-KW"/>
</dbReference>
<dbReference type="AlphaFoldDB" id="H3BFQ6"/>
<dbReference type="Proteomes" id="UP000008672">
    <property type="component" value="Unassembled WGS sequence"/>
</dbReference>
<evidence type="ECO:0000256" key="1">
    <source>
        <dbReference type="ARBA" id="ARBA00004629"/>
    </source>
</evidence>
<keyword evidence="10" id="KW-0137">Centromere</keyword>
<dbReference type="InParanoid" id="H3BFQ6"/>
<dbReference type="KEGG" id="lcm:102345541"/>
<dbReference type="GeneID" id="102345541"/>
<accession>H3BFQ6</accession>
<feature type="coiled-coil region" evidence="11">
    <location>
        <begin position="108"/>
        <end position="135"/>
    </location>
</feature>
<dbReference type="Ensembl" id="ENSLACT00000020867.1">
    <property type="protein sequence ID" value="ENSLACP00000020727.1"/>
    <property type="gene ID" value="ENSLACG00000018211.1"/>
</dbReference>
<dbReference type="GO" id="GO:0000444">
    <property type="term" value="C:MIS12/MIND type complex"/>
    <property type="evidence" value="ECO:0007669"/>
    <property type="project" value="TreeGrafter"/>
</dbReference>
<reference evidence="12" key="2">
    <citation type="submission" date="2025-08" db="UniProtKB">
        <authorList>
            <consortium name="Ensembl"/>
        </authorList>
    </citation>
    <scope>IDENTIFICATION</scope>
</reference>
<sequence length="215" mass="25563">MAINPMSYEAQFFGFTPQTCILRVHNAIKDYLFDMMLLVERVILKKLVELPDSNISTFQIRESTENFLSFMNERFEQLFNKVEQMLLTLVLKVPENIFLPQDKVHKRYPYSKEQYEQLECEITQLEKRYKAEICAKQTLLAELEEQKAVQAEMEKIIQWFDTLDNTCRENGFGDFKESLTFMTQSSKKLQEKMQEIKEKKTKIWTNKKASAIKRV</sequence>
<dbReference type="OMA" id="DYLFEMM"/>
<gene>
    <name evidence="12" type="primary">MIS12</name>
</gene>
<evidence type="ECO:0000256" key="6">
    <source>
        <dbReference type="ARBA" id="ARBA00022776"/>
    </source>
</evidence>
<reference evidence="13" key="1">
    <citation type="submission" date="2011-08" db="EMBL/GenBank/DDBJ databases">
        <title>The draft genome of Latimeria chalumnae.</title>
        <authorList>
            <person name="Di Palma F."/>
            <person name="Alfoldi J."/>
            <person name="Johnson J."/>
            <person name="Berlin A."/>
            <person name="Gnerre S."/>
            <person name="Jaffe D."/>
            <person name="MacCallum I."/>
            <person name="Young S."/>
            <person name="Walker B.J."/>
            <person name="Lander E."/>
            <person name="Lindblad-Toh K."/>
        </authorList>
    </citation>
    <scope>NUCLEOTIDE SEQUENCE [LARGE SCALE GENOMIC DNA]</scope>
    <source>
        <strain evidence="13">Wild caught</strain>
    </source>
</reference>
<keyword evidence="7" id="KW-0995">Kinetochore</keyword>
<organism evidence="12 13">
    <name type="scientific">Latimeria chalumnae</name>
    <name type="common">Coelacanth</name>
    <dbReference type="NCBI Taxonomy" id="7897"/>
    <lineage>
        <taxon>Eukaryota</taxon>
        <taxon>Metazoa</taxon>
        <taxon>Chordata</taxon>
        <taxon>Craniata</taxon>
        <taxon>Vertebrata</taxon>
        <taxon>Euteleostomi</taxon>
        <taxon>Coelacanthiformes</taxon>
        <taxon>Coelacanthidae</taxon>
        <taxon>Latimeria</taxon>
    </lineage>
</organism>
<dbReference type="STRING" id="7897.ENSLACP00000020727"/>